<proteinExistence type="predicted"/>
<accession>A0AAW6SZ09</accession>
<dbReference type="RefSeq" id="WP_058006272.1">
    <property type="nucleotide sequence ID" value="NZ_BOQX01000010.1"/>
</dbReference>
<protein>
    <submittedName>
        <fullName evidence="3">Uncharacterized protein</fullName>
    </submittedName>
</protein>
<dbReference type="GeneID" id="79870075"/>
<dbReference type="Proteomes" id="UP001159179">
    <property type="component" value="Unassembled WGS sequence"/>
</dbReference>
<keyword evidence="1" id="KW-1133">Transmembrane helix</keyword>
<evidence type="ECO:0000256" key="2">
    <source>
        <dbReference type="SAM" id="SignalP"/>
    </source>
</evidence>
<gene>
    <name evidence="3" type="ORF">P5X88_20770</name>
</gene>
<evidence type="ECO:0000256" key="1">
    <source>
        <dbReference type="SAM" id="Phobius"/>
    </source>
</evidence>
<keyword evidence="2" id="KW-0732">Signal</keyword>
<evidence type="ECO:0000313" key="4">
    <source>
        <dbReference type="Proteomes" id="UP001159179"/>
    </source>
</evidence>
<sequence>MLKKIVSLFCITALLLTGGILATQPLTVNAAGVKGNIKSDTTSIDKEIDEAGGKTIETIRGIAIVVVVVLILWIGFSLFFSGSVQALVNMKYRLGSLIIALLLAFKTEAVVGFLFGIFNIQLK</sequence>
<keyword evidence="1" id="KW-0472">Membrane</keyword>
<keyword evidence="1" id="KW-0812">Transmembrane</keyword>
<name>A0AAW6SZ09_9BACI</name>
<dbReference type="AlphaFoldDB" id="A0AAW6SZ09"/>
<feature type="transmembrane region" description="Helical" evidence="1">
    <location>
        <begin position="62"/>
        <end position="82"/>
    </location>
</feature>
<dbReference type="EMBL" id="JAROYP010000014">
    <property type="protein sequence ID" value="MDH5163370.1"/>
    <property type="molecule type" value="Genomic_DNA"/>
</dbReference>
<comment type="caution">
    <text evidence="3">The sequence shown here is derived from an EMBL/GenBank/DDBJ whole genome shotgun (WGS) entry which is preliminary data.</text>
</comment>
<feature type="transmembrane region" description="Helical" evidence="1">
    <location>
        <begin position="94"/>
        <end position="118"/>
    </location>
</feature>
<organism evidence="3 4">
    <name type="scientific">Heyndrickxia oleronia</name>
    <dbReference type="NCBI Taxonomy" id="38875"/>
    <lineage>
        <taxon>Bacteria</taxon>
        <taxon>Bacillati</taxon>
        <taxon>Bacillota</taxon>
        <taxon>Bacilli</taxon>
        <taxon>Bacillales</taxon>
        <taxon>Bacillaceae</taxon>
        <taxon>Heyndrickxia</taxon>
    </lineage>
</organism>
<feature type="chain" id="PRO_5043711887" evidence="2">
    <location>
        <begin position="23"/>
        <end position="123"/>
    </location>
</feature>
<reference evidence="3" key="1">
    <citation type="submission" date="2023-03" db="EMBL/GenBank/DDBJ databases">
        <title>Bacterial isolates from washroom surfaces on a university campus.</title>
        <authorList>
            <person name="Holman D.B."/>
            <person name="Gzyl K.E."/>
            <person name="Taheri A.E."/>
        </authorList>
    </citation>
    <scope>NUCLEOTIDE SEQUENCE</scope>
    <source>
        <strain evidence="3">RD03</strain>
    </source>
</reference>
<feature type="signal peptide" evidence="2">
    <location>
        <begin position="1"/>
        <end position="22"/>
    </location>
</feature>
<evidence type="ECO:0000313" key="3">
    <source>
        <dbReference type="EMBL" id="MDH5163370.1"/>
    </source>
</evidence>